<sequence length="666" mass="72723">MKIRSFVYCSFLLHHHRSTESVDNRASIATKGRGPPLGDVINKSSHRVLKKDSGKSGKNDVALIWASKSGKSGVQGSCKSITRKKDCENEIDCMWVDNVCIGDTPTCQEFMNQKSCVEHAYIDKCIWKNDECIIDDEDQPNDAPVSPPSPWPTYFPVATVSESPTDVGVGFETVLVSGTRTPNCPPLLRSMRTSLPSPRPTQKPTSIPTSRRTSNPTPKPTLANTLKPTVRSNPKQPKAPATVANPKMPPTTPPTDGAQTFLTMSPTPPQPDAPLGTKSSSTRALTYRRGNLSKDISRFGFRVSKGITVRMIAQANKKVTFSNGKRSSLKFHAAPDGAAIFPLAGGYVYVSNSEINNQGGGVFGVYFDNNGNVVDYKALLKGTSRSCSGGKTPWNTYVSCEEVSGGQCWQVDPDPSSIHHSRPEMTVLGGDGGFFESAACDNRDPSRPTFFVTEDYKYGALRKYTPPASTNGAVAKWTTLHKTGGTIEYLLFIDDTKFTWTATDESAARRSEAIYYPSTEGIEVKNGILNFISKKTFKLYTLDLDNGTYTTMGTNTTLVGDGSFKHSPDQIVRNNDGDFLYFTEDGGSDPGVYGLDPNGRMFAIFEAYDKKYKGDETTGIAFSPDGTKMYAAFQDCGCPVTYGRDCGCLFQFTRDDGRSFDEEALK</sequence>
<evidence type="ECO:0000313" key="2">
    <source>
        <dbReference type="EMBL" id="KAL3792478.1"/>
    </source>
</evidence>
<accession>A0ABD3PWU8</accession>
<protein>
    <submittedName>
        <fullName evidence="2">Uncharacterized protein</fullName>
    </submittedName>
</protein>
<name>A0ABD3PWU8_9STRA</name>
<dbReference type="PANTHER" id="PTHR35399:SF2">
    <property type="entry name" value="DUF839 DOMAIN-CONTAINING PROTEIN"/>
    <property type="match status" value="1"/>
</dbReference>
<feature type="region of interest" description="Disordered" evidence="1">
    <location>
        <begin position="180"/>
        <end position="281"/>
    </location>
</feature>
<dbReference type="InterPro" id="IPR015943">
    <property type="entry name" value="WD40/YVTN_repeat-like_dom_sf"/>
</dbReference>
<dbReference type="EMBL" id="JABMIG020000101">
    <property type="protein sequence ID" value="KAL3792478.1"/>
    <property type="molecule type" value="Genomic_DNA"/>
</dbReference>
<dbReference type="Pfam" id="PF05787">
    <property type="entry name" value="PhoX"/>
    <property type="match status" value="1"/>
</dbReference>
<dbReference type="SUPFAM" id="SSF63825">
    <property type="entry name" value="YWTD domain"/>
    <property type="match status" value="1"/>
</dbReference>
<evidence type="ECO:0000256" key="1">
    <source>
        <dbReference type="SAM" id="MobiDB-lite"/>
    </source>
</evidence>
<dbReference type="Gene3D" id="2.130.10.10">
    <property type="entry name" value="YVTN repeat-like/Quinoprotein amine dehydrogenase"/>
    <property type="match status" value="1"/>
</dbReference>
<dbReference type="InterPro" id="IPR008557">
    <property type="entry name" value="PhoX"/>
</dbReference>
<comment type="caution">
    <text evidence="2">The sequence shown here is derived from an EMBL/GenBank/DDBJ whole genome shotgun (WGS) entry which is preliminary data.</text>
</comment>
<evidence type="ECO:0000313" key="3">
    <source>
        <dbReference type="Proteomes" id="UP001516023"/>
    </source>
</evidence>
<dbReference type="AlphaFoldDB" id="A0ABD3PWU8"/>
<feature type="compositionally biased region" description="Polar residues" evidence="1">
    <location>
        <begin position="191"/>
        <end position="235"/>
    </location>
</feature>
<dbReference type="PANTHER" id="PTHR35399">
    <property type="entry name" value="SLR8030 PROTEIN"/>
    <property type="match status" value="1"/>
</dbReference>
<organism evidence="2 3">
    <name type="scientific">Cyclotella cryptica</name>
    <dbReference type="NCBI Taxonomy" id="29204"/>
    <lineage>
        <taxon>Eukaryota</taxon>
        <taxon>Sar</taxon>
        <taxon>Stramenopiles</taxon>
        <taxon>Ochrophyta</taxon>
        <taxon>Bacillariophyta</taxon>
        <taxon>Coscinodiscophyceae</taxon>
        <taxon>Thalassiosirophycidae</taxon>
        <taxon>Stephanodiscales</taxon>
        <taxon>Stephanodiscaceae</taxon>
        <taxon>Cyclotella</taxon>
    </lineage>
</organism>
<gene>
    <name evidence="2" type="ORF">HJC23_008400</name>
</gene>
<dbReference type="Proteomes" id="UP001516023">
    <property type="component" value="Unassembled WGS sequence"/>
</dbReference>
<proteinExistence type="predicted"/>
<reference evidence="2 3" key="1">
    <citation type="journal article" date="2020" name="G3 (Bethesda)">
        <title>Improved Reference Genome for Cyclotella cryptica CCMP332, a Model for Cell Wall Morphogenesis, Salinity Adaptation, and Lipid Production in Diatoms (Bacillariophyta).</title>
        <authorList>
            <person name="Roberts W.R."/>
            <person name="Downey K.M."/>
            <person name="Ruck E.C."/>
            <person name="Traller J.C."/>
            <person name="Alverson A.J."/>
        </authorList>
    </citation>
    <scope>NUCLEOTIDE SEQUENCE [LARGE SCALE GENOMIC DNA]</scope>
    <source>
        <strain evidence="2 3">CCMP332</strain>
    </source>
</reference>
<keyword evidence="3" id="KW-1185">Reference proteome</keyword>